<evidence type="ECO:0000256" key="1">
    <source>
        <dbReference type="ARBA" id="ARBA00001971"/>
    </source>
</evidence>
<evidence type="ECO:0000313" key="15">
    <source>
        <dbReference type="EMBL" id="MEJ8673996.1"/>
    </source>
</evidence>
<evidence type="ECO:0000256" key="8">
    <source>
        <dbReference type="ARBA" id="ARBA00022723"/>
    </source>
</evidence>
<dbReference type="RefSeq" id="WP_043621945.1">
    <property type="nucleotide sequence ID" value="NZ_CAWMOE010000023.1"/>
</dbReference>
<dbReference type="InterPro" id="IPR016174">
    <property type="entry name" value="Di-haem_cyt_TM"/>
</dbReference>
<dbReference type="EMBL" id="MTBD01000030">
    <property type="protein sequence ID" value="PRP69557.1"/>
    <property type="molecule type" value="Genomic_DNA"/>
</dbReference>
<dbReference type="OrthoDB" id="9790598at2"/>
<keyword evidence="11" id="KW-0408">Iron</keyword>
<reference evidence="15 18" key="2">
    <citation type="submission" date="2023-12" db="EMBL/GenBank/DDBJ databases">
        <title>Evaluation and characterization of a potential secondary metabolite violacein from indigenous Chromobacterium amazonense SAM215.</title>
        <authorList>
            <person name="Tarafdar M.R."/>
            <person name="Abedin S.M."/>
            <person name="Atiqua A."/>
            <person name="Saha A."/>
            <person name="Khan S.N."/>
        </authorList>
    </citation>
    <scope>NUCLEOTIDE SEQUENCE [LARGE SCALE GENOMIC DNA]</scope>
    <source>
        <strain evidence="15 18">SAM215</strain>
    </source>
</reference>
<organism evidence="16 17">
    <name type="scientific">Chromobacterium amazonense</name>
    <dbReference type="NCBI Taxonomy" id="1382803"/>
    <lineage>
        <taxon>Bacteria</taxon>
        <taxon>Pseudomonadati</taxon>
        <taxon>Pseudomonadota</taxon>
        <taxon>Betaproteobacteria</taxon>
        <taxon>Neisseriales</taxon>
        <taxon>Chromobacteriaceae</taxon>
        <taxon>Chromobacterium</taxon>
    </lineage>
</organism>
<keyword evidence="6" id="KW-0349">Heme</keyword>
<feature type="transmembrane region" description="Helical" evidence="13">
    <location>
        <begin position="54"/>
        <end position="72"/>
    </location>
</feature>
<keyword evidence="10 13" id="KW-1133">Transmembrane helix</keyword>
<dbReference type="InterPro" id="IPR011577">
    <property type="entry name" value="Cyt_b561_bac/Ni-Hgenase"/>
</dbReference>
<keyword evidence="8" id="KW-0479">Metal-binding</keyword>
<keyword evidence="5" id="KW-1003">Cell membrane</keyword>
<dbReference type="GO" id="GO:0022904">
    <property type="term" value="P:respiratory electron transport chain"/>
    <property type="evidence" value="ECO:0007669"/>
    <property type="project" value="InterPro"/>
</dbReference>
<evidence type="ECO:0000313" key="16">
    <source>
        <dbReference type="EMBL" id="PRP69557.1"/>
    </source>
</evidence>
<gene>
    <name evidence="16" type="ORF">BUE93_17460</name>
    <name evidence="15" type="ORF">QCL97_004595</name>
</gene>
<protein>
    <submittedName>
        <fullName evidence="16">Formate dehydrogenase subunit gamma</fullName>
        <ecNumber evidence="15">1.17.1.9</ecNumber>
    </submittedName>
</protein>
<keyword evidence="15" id="KW-0560">Oxidoreductase</keyword>
<dbReference type="Pfam" id="PF01292">
    <property type="entry name" value="Ni_hydr_CYTB"/>
    <property type="match status" value="1"/>
</dbReference>
<comment type="similarity">
    <text evidence="3">Belongs to the formate dehydrogenase gamma subunit family.</text>
</comment>
<evidence type="ECO:0000256" key="5">
    <source>
        <dbReference type="ARBA" id="ARBA00022475"/>
    </source>
</evidence>
<comment type="subcellular location">
    <subcellularLocation>
        <location evidence="2">Cell membrane</location>
        <topology evidence="2">Multi-pass membrane protein</topology>
    </subcellularLocation>
</comment>
<dbReference type="GO" id="GO:0046872">
    <property type="term" value="F:metal ion binding"/>
    <property type="evidence" value="ECO:0007669"/>
    <property type="project" value="UniProtKB-KW"/>
</dbReference>
<accession>A0A1S1X9F0</accession>
<evidence type="ECO:0000256" key="13">
    <source>
        <dbReference type="SAM" id="Phobius"/>
    </source>
</evidence>
<dbReference type="Proteomes" id="UP001224516">
    <property type="component" value="Unassembled WGS sequence"/>
</dbReference>
<dbReference type="FunFam" id="1.20.950.20:FF:000002">
    <property type="entry name" value="Formate dehydrogenase cytochrome b556 subunit"/>
    <property type="match status" value="1"/>
</dbReference>
<evidence type="ECO:0000256" key="4">
    <source>
        <dbReference type="ARBA" id="ARBA00022448"/>
    </source>
</evidence>
<keyword evidence="18" id="KW-1185">Reference proteome</keyword>
<evidence type="ECO:0000256" key="10">
    <source>
        <dbReference type="ARBA" id="ARBA00022989"/>
    </source>
</evidence>
<dbReference type="NCBIfam" id="TIGR01583">
    <property type="entry name" value="formate-DH-gamm"/>
    <property type="match status" value="1"/>
</dbReference>
<sequence>MKEKLLQRYSAAERINHWIVAICFILLALSGLALFYPAFFWLTGVFGTPQLARMVHPFVGVLMFLGFFRQFFRYWRRNLINGQDIQWMLSVKEVLRGHETVEVGKYNGGQKAMFWIMTLCVAVMLVTGIIAWRQYFSDYFPIPVIRLALLLHAWAATALIASIIVHIYAALWVKGTIRAMVEGVVTHAWAKKHHPGWYKEMTGKK</sequence>
<comment type="caution">
    <text evidence="16">The sequence shown here is derived from an EMBL/GenBank/DDBJ whole genome shotgun (WGS) entry which is preliminary data.</text>
</comment>
<evidence type="ECO:0000256" key="11">
    <source>
        <dbReference type="ARBA" id="ARBA00023004"/>
    </source>
</evidence>
<name>A0A1S1X9F0_9NEIS</name>
<dbReference type="GO" id="GO:0036397">
    <property type="term" value="F:formate dehydrogenase (quinone) activity"/>
    <property type="evidence" value="ECO:0007669"/>
    <property type="project" value="TreeGrafter"/>
</dbReference>
<comment type="cofactor">
    <cofactor evidence="1">
        <name>heme</name>
        <dbReference type="ChEBI" id="CHEBI:30413"/>
    </cofactor>
</comment>
<dbReference type="EMBL" id="JAVFJF020000006">
    <property type="protein sequence ID" value="MEJ8673996.1"/>
    <property type="molecule type" value="Genomic_DNA"/>
</dbReference>
<dbReference type="GO" id="GO:0009061">
    <property type="term" value="P:anaerobic respiration"/>
    <property type="evidence" value="ECO:0007669"/>
    <property type="project" value="TreeGrafter"/>
</dbReference>
<evidence type="ECO:0000259" key="14">
    <source>
        <dbReference type="Pfam" id="PF01292"/>
    </source>
</evidence>
<feature type="transmembrane region" description="Helical" evidence="13">
    <location>
        <begin position="144"/>
        <end position="171"/>
    </location>
</feature>
<feature type="domain" description="Cytochrome b561 bacterial/Ni-hydrogenase" evidence="14">
    <location>
        <begin position="8"/>
        <end position="183"/>
    </location>
</feature>
<dbReference type="EC" id="1.17.1.9" evidence="15"/>
<evidence type="ECO:0000256" key="9">
    <source>
        <dbReference type="ARBA" id="ARBA00022982"/>
    </source>
</evidence>
<feature type="transmembrane region" description="Helical" evidence="13">
    <location>
        <begin position="20"/>
        <end position="42"/>
    </location>
</feature>
<dbReference type="GO" id="GO:0009055">
    <property type="term" value="F:electron transfer activity"/>
    <property type="evidence" value="ECO:0007669"/>
    <property type="project" value="InterPro"/>
</dbReference>
<feature type="transmembrane region" description="Helical" evidence="13">
    <location>
        <begin position="112"/>
        <end position="132"/>
    </location>
</feature>
<evidence type="ECO:0000256" key="6">
    <source>
        <dbReference type="ARBA" id="ARBA00022617"/>
    </source>
</evidence>
<dbReference type="SUPFAM" id="SSF81342">
    <property type="entry name" value="Transmembrane di-heme cytochromes"/>
    <property type="match status" value="1"/>
</dbReference>
<evidence type="ECO:0000313" key="17">
    <source>
        <dbReference type="Proteomes" id="UP000239469"/>
    </source>
</evidence>
<dbReference type="GO" id="GO:0005886">
    <property type="term" value="C:plasma membrane"/>
    <property type="evidence" value="ECO:0007669"/>
    <property type="project" value="UniProtKB-SubCell"/>
</dbReference>
<keyword evidence="4" id="KW-0813">Transport</keyword>
<reference evidence="16 17" key="1">
    <citation type="submission" date="2017-01" db="EMBL/GenBank/DDBJ databases">
        <title>New insights into the genetic diversity of Chromobacterium isolated from tropical freshwater lake.</title>
        <authorList>
            <person name="Santos A.B."/>
            <person name="Nascimento A.M."/>
            <person name="Da Silva P.C."/>
        </authorList>
    </citation>
    <scope>NUCLEOTIDE SEQUENCE [LARGE SCALE GENOMIC DNA]</scope>
    <source>
        <strain evidence="16 17">56AF</strain>
    </source>
</reference>
<keyword evidence="12 13" id="KW-0472">Membrane</keyword>
<proteinExistence type="inferred from homology"/>
<dbReference type="Proteomes" id="UP000239469">
    <property type="component" value="Unassembled WGS sequence"/>
</dbReference>
<keyword evidence="7 13" id="KW-0812">Transmembrane</keyword>
<evidence type="ECO:0000313" key="18">
    <source>
        <dbReference type="Proteomes" id="UP001224516"/>
    </source>
</evidence>
<dbReference type="GO" id="GO:0008863">
    <property type="term" value="F:formate dehydrogenase (NAD+) activity"/>
    <property type="evidence" value="ECO:0007669"/>
    <property type="project" value="UniProtKB-EC"/>
</dbReference>
<evidence type="ECO:0000256" key="3">
    <source>
        <dbReference type="ARBA" id="ARBA00010747"/>
    </source>
</evidence>
<dbReference type="GO" id="GO:0015944">
    <property type="term" value="P:formate oxidation"/>
    <property type="evidence" value="ECO:0007669"/>
    <property type="project" value="UniProtKB-ARBA"/>
</dbReference>
<evidence type="ECO:0000256" key="12">
    <source>
        <dbReference type="ARBA" id="ARBA00023136"/>
    </source>
</evidence>
<dbReference type="PANTHER" id="PTHR30074">
    <property type="entry name" value="FORMATE DEHYDROGENASE, NITRATE-INDUCIBLE, CYTOCHROME B556 FDN SUBUNIT"/>
    <property type="match status" value="1"/>
</dbReference>
<dbReference type="InterPro" id="IPR051817">
    <property type="entry name" value="FDH_cytochrome_b556_subunit"/>
</dbReference>
<keyword evidence="9" id="KW-0249">Electron transport</keyword>
<dbReference type="InterPro" id="IPR006471">
    <property type="entry name" value="Formate_DH_gsu"/>
</dbReference>
<evidence type="ECO:0000256" key="7">
    <source>
        <dbReference type="ARBA" id="ARBA00022692"/>
    </source>
</evidence>
<dbReference type="Gene3D" id="1.20.950.20">
    <property type="entry name" value="Transmembrane di-heme cytochromes, Chain C"/>
    <property type="match status" value="1"/>
</dbReference>
<dbReference type="PANTHER" id="PTHR30074:SF5">
    <property type="entry name" value="FORMATE DEHYDROGENASE, NITRATE-INDUCIBLE, CYTOCHROME B556(FDN) SUBUNIT"/>
    <property type="match status" value="1"/>
</dbReference>
<evidence type="ECO:0000256" key="2">
    <source>
        <dbReference type="ARBA" id="ARBA00004651"/>
    </source>
</evidence>
<dbReference type="AlphaFoldDB" id="A0A1S1X9F0"/>
<dbReference type="GO" id="GO:0009326">
    <property type="term" value="C:formate dehydrogenase complex"/>
    <property type="evidence" value="ECO:0007669"/>
    <property type="project" value="InterPro"/>
</dbReference>